<dbReference type="PIRSF" id="PIRSF028141">
    <property type="entry name" value="C-di-GMP_BP_PA4608"/>
    <property type="match status" value="1"/>
</dbReference>
<evidence type="ECO:0000256" key="1">
    <source>
        <dbReference type="PIRNR" id="PIRNR028141"/>
    </source>
</evidence>
<comment type="function">
    <text evidence="1">Binds the second messenger bis-(3'-5') cyclic dimeric guanosine monophosphate (c-di-GMP). Can bind two c-di-GMP molecules per monomer. May play a role in bacterial second-messenger regulated processes. Binding to c-di-GMP induces a conformational change of the C- and N-termini resulting in the exposure of a highly negative surface on one side of the protein to a possible effector protein.</text>
</comment>
<name>A0ABS3TN96_9PSED</name>
<dbReference type="InterPro" id="IPR027021">
    <property type="entry name" value="C-di-GMP_BP_PA4608"/>
</dbReference>
<evidence type="ECO:0000259" key="2">
    <source>
        <dbReference type="Pfam" id="PF07238"/>
    </source>
</evidence>
<dbReference type="Proteomes" id="UP000669060">
    <property type="component" value="Unassembled WGS sequence"/>
</dbReference>
<dbReference type="EMBL" id="JAELYA010000002">
    <property type="protein sequence ID" value="MBO3275135.1"/>
    <property type="molecule type" value="Genomic_DNA"/>
</dbReference>
<comment type="subunit">
    <text evidence="1">Monomer in both c-di-GMP-bound and free forms.</text>
</comment>
<dbReference type="Gene3D" id="2.40.10.220">
    <property type="entry name" value="predicted glycosyltransferase like domains"/>
    <property type="match status" value="1"/>
</dbReference>
<reference evidence="3 4" key="1">
    <citation type="submission" date="2020-12" db="EMBL/GenBank/DDBJ databases">
        <title>Pseudomonas schmalbachii sp. nov. isolated from millipede gut.</title>
        <authorList>
            <person name="Shelomi M."/>
        </authorList>
    </citation>
    <scope>NUCLEOTIDE SEQUENCE [LARGE SCALE GENOMIC DNA]</scope>
    <source>
        <strain evidence="3 4">Milli4</strain>
    </source>
</reference>
<feature type="domain" description="PilZ" evidence="2">
    <location>
        <begin position="7"/>
        <end position="103"/>
    </location>
</feature>
<keyword evidence="1" id="KW-0973">c-di-GMP</keyword>
<gene>
    <name evidence="3" type="ORF">JFY56_07860</name>
</gene>
<dbReference type="InterPro" id="IPR009875">
    <property type="entry name" value="PilZ_domain"/>
</dbReference>
<evidence type="ECO:0000313" key="3">
    <source>
        <dbReference type="EMBL" id="MBO3275135.1"/>
    </source>
</evidence>
<dbReference type="SUPFAM" id="SSF141371">
    <property type="entry name" value="PilZ domain-like"/>
    <property type="match status" value="1"/>
</dbReference>
<sequence>MSESNRERRRFQRIAFDANAELSQGDQRWKVRLHDLSLQGLLIQRPETFHGDPKQPFEVRIYLGFDVNIFMEAELVWEREGFLGFTCKHLDLDSISHLRRLLELNLGGGERLDHELAHLGE</sequence>
<accession>A0ABS3TN96</accession>
<comment type="caution">
    <text evidence="3">The sequence shown here is derived from an EMBL/GenBank/DDBJ whole genome shotgun (WGS) entry which is preliminary data.</text>
</comment>
<organism evidence="3 4">
    <name type="scientific">Pseudomonas schmalbachii</name>
    <dbReference type="NCBI Taxonomy" id="2816993"/>
    <lineage>
        <taxon>Bacteria</taxon>
        <taxon>Pseudomonadati</taxon>
        <taxon>Pseudomonadota</taxon>
        <taxon>Gammaproteobacteria</taxon>
        <taxon>Pseudomonadales</taxon>
        <taxon>Pseudomonadaceae</taxon>
        <taxon>Pseudomonas</taxon>
    </lineage>
</organism>
<dbReference type="RefSeq" id="WP_208312973.1">
    <property type="nucleotide sequence ID" value="NZ_JAELYA010000002.1"/>
</dbReference>
<keyword evidence="4" id="KW-1185">Reference proteome</keyword>
<protein>
    <recommendedName>
        <fullName evidence="1">Cyclic diguanosine monophosphate-binding protein</fullName>
        <shortName evidence="1">c-di-GMP-binding protein</shortName>
    </recommendedName>
    <alternativeName>
        <fullName evidence="1">Pilz domain-containing protein</fullName>
    </alternativeName>
</protein>
<keyword evidence="1" id="KW-0547">Nucleotide-binding</keyword>
<proteinExistence type="predicted"/>
<dbReference type="Pfam" id="PF07238">
    <property type="entry name" value="PilZ"/>
    <property type="match status" value="1"/>
</dbReference>
<evidence type="ECO:0000313" key="4">
    <source>
        <dbReference type="Proteomes" id="UP000669060"/>
    </source>
</evidence>